<dbReference type="InterPro" id="IPR000160">
    <property type="entry name" value="GGDEF_dom"/>
</dbReference>
<dbReference type="InterPro" id="IPR029787">
    <property type="entry name" value="Nucleotide_cyclase"/>
</dbReference>
<dbReference type="PANTHER" id="PTHR45138:SF9">
    <property type="entry name" value="DIGUANYLATE CYCLASE DGCM-RELATED"/>
    <property type="match status" value="1"/>
</dbReference>
<dbReference type="PROSITE" id="PS50887">
    <property type="entry name" value="GGDEF"/>
    <property type="match status" value="1"/>
</dbReference>
<name>A0A1W1WDN0_SULTA</name>
<dbReference type="EMBL" id="FWWY01000001">
    <property type="protein sequence ID" value="SMC04279.1"/>
    <property type="molecule type" value="Genomic_DNA"/>
</dbReference>
<dbReference type="SUPFAM" id="SSF55073">
    <property type="entry name" value="Nucleotide cyclase"/>
    <property type="match status" value="1"/>
</dbReference>
<dbReference type="InterPro" id="IPR043128">
    <property type="entry name" value="Rev_trsase/Diguanyl_cyclase"/>
</dbReference>
<dbReference type="GO" id="GO:0052621">
    <property type="term" value="F:diguanylate cyclase activity"/>
    <property type="evidence" value="ECO:0007669"/>
    <property type="project" value="TreeGrafter"/>
</dbReference>
<protein>
    <submittedName>
        <fullName evidence="2">Diguanylate cyclase (GGDEF) domain-containing protein</fullName>
    </submittedName>
</protein>
<sequence length="343" mass="39238">MKSHDDSGGIPAGKGLSIMEDRDLQFALTTLIRESRHWASVHRGLELFYRARDLLKEHYHVDSGYFVYKKTAGWGTKSEQQFRVYAPWGILPGCEKVLQKEVDRQLLMSPNPLQHVSEDWLNILDVPHPVQKRWQTWGVQTGGSWLLYIGQDPVGLMVLRRRILKTDDGLLMSLVARQVSLVMELLRYRRAAEEASQQDPLTGVFNRRGAMMRIETLVRVRQAHDHWVFVIFDVNHFKEINDQRGHPQGDRVLKNVAQILSSDLREGDICGRWGGDEFVVLLKSPEALAPEIVSRLKTKVATTLRNVSVSAGWAIWGIDGTSFDDVYHVADRRLYQDKKISSS</sequence>
<dbReference type="Pfam" id="PF00990">
    <property type="entry name" value="GGDEF"/>
    <property type="match status" value="1"/>
</dbReference>
<dbReference type="GO" id="GO:1902201">
    <property type="term" value="P:negative regulation of bacterial-type flagellum-dependent cell motility"/>
    <property type="evidence" value="ECO:0007669"/>
    <property type="project" value="TreeGrafter"/>
</dbReference>
<dbReference type="CDD" id="cd01949">
    <property type="entry name" value="GGDEF"/>
    <property type="match status" value="1"/>
</dbReference>
<keyword evidence="3" id="KW-1185">Reference proteome</keyword>
<evidence type="ECO:0000313" key="2">
    <source>
        <dbReference type="EMBL" id="SMC04279.1"/>
    </source>
</evidence>
<dbReference type="OrthoDB" id="9804955at2"/>
<dbReference type="AlphaFoldDB" id="A0A1W1WDN0"/>
<reference evidence="3" key="1">
    <citation type="submission" date="2017-04" db="EMBL/GenBank/DDBJ databases">
        <authorList>
            <person name="Varghese N."/>
            <person name="Submissions S."/>
        </authorList>
    </citation>
    <scope>NUCLEOTIDE SEQUENCE [LARGE SCALE GENOMIC DNA]</scope>
    <source>
        <strain evidence="3">DSM 9293</strain>
    </source>
</reference>
<evidence type="ECO:0000313" key="3">
    <source>
        <dbReference type="Proteomes" id="UP000192660"/>
    </source>
</evidence>
<dbReference type="Gene3D" id="3.30.70.270">
    <property type="match status" value="1"/>
</dbReference>
<evidence type="ECO:0000259" key="1">
    <source>
        <dbReference type="PROSITE" id="PS50887"/>
    </source>
</evidence>
<accession>A0A1W1WDN0</accession>
<organism evidence="2 3">
    <name type="scientific">Sulfobacillus thermosulfidooxidans (strain DSM 9293 / VKM B-1269 / AT-1)</name>
    <dbReference type="NCBI Taxonomy" id="929705"/>
    <lineage>
        <taxon>Bacteria</taxon>
        <taxon>Bacillati</taxon>
        <taxon>Bacillota</taxon>
        <taxon>Clostridia</taxon>
        <taxon>Eubacteriales</taxon>
        <taxon>Clostridiales Family XVII. Incertae Sedis</taxon>
        <taxon>Sulfobacillus</taxon>
    </lineage>
</organism>
<gene>
    <name evidence="2" type="ORF">SAMN00768000_1559</name>
</gene>
<dbReference type="SMART" id="SM00267">
    <property type="entry name" value="GGDEF"/>
    <property type="match status" value="1"/>
</dbReference>
<dbReference type="NCBIfam" id="TIGR00254">
    <property type="entry name" value="GGDEF"/>
    <property type="match status" value="1"/>
</dbReference>
<dbReference type="InterPro" id="IPR050469">
    <property type="entry name" value="Diguanylate_Cyclase"/>
</dbReference>
<proteinExistence type="predicted"/>
<dbReference type="STRING" id="28034.BFX07_01585"/>
<dbReference type="GO" id="GO:0043709">
    <property type="term" value="P:cell adhesion involved in single-species biofilm formation"/>
    <property type="evidence" value="ECO:0007669"/>
    <property type="project" value="TreeGrafter"/>
</dbReference>
<dbReference type="RefSeq" id="WP_084661202.1">
    <property type="nucleotide sequence ID" value="NZ_FWWY01000001.1"/>
</dbReference>
<dbReference type="GO" id="GO:0005886">
    <property type="term" value="C:plasma membrane"/>
    <property type="evidence" value="ECO:0007669"/>
    <property type="project" value="TreeGrafter"/>
</dbReference>
<feature type="domain" description="GGDEF" evidence="1">
    <location>
        <begin position="225"/>
        <end position="343"/>
    </location>
</feature>
<dbReference type="PANTHER" id="PTHR45138">
    <property type="entry name" value="REGULATORY COMPONENTS OF SENSORY TRANSDUCTION SYSTEM"/>
    <property type="match status" value="1"/>
</dbReference>
<dbReference type="Proteomes" id="UP000192660">
    <property type="component" value="Unassembled WGS sequence"/>
</dbReference>